<evidence type="ECO:0000313" key="2">
    <source>
        <dbReference type="Proteomes" id="UP000789901"/>
    </source>
</evidence>
<sequence length="97" mass="11622">IILMKNHKTHRYIDIKQSHNAGTKKHIDEHFKILFLISTRDKKRFWNSIADKINLQFDTAYTWKQCNEKFLQLVRDFNVNTVVANVPHRSDSLDVQR</sequence>
<proteinExistence type="predicted"/>
<reference evidence="1 2" key="1">
    <citation type="submission" date="2021-06" db="EMBL/GenBank/DDBJ databases">
        <authorList>
            <person name="Kallberg Y."/>
            <person name="Tangrot J."/>
            <person name="Rosling A."/>
        </authorList>
    </citation>
    <scope>NUCLEOTIDE SEQUENCE [LARGE SCALE GENOMIC DNA]</scope>
    <source>
        <strain evidence="1 2">120-4 pot B 10/14</strain>
    </source>
</reference>
<evidence type="ECO:0000313" key="1">
    <source>
        <dbReference type="EMBL" id="CAG8757397.1"/>
    </source>
</evidence>
<dbReference type="EMBL" id="CAJVQB010012701">
    <property type="protein sequence ID" value="CAG8757397.1"/>
    <property type="molecule type" value="Genomic_DNA"/>
</dbReference>
<keyword evidence="2" id="KW-1185">Reference proteome</keyword>
<organism evidence="1 2">
    <name type="scientific">Gigaspora margarita</name>
    <dbReference type="NCBI Taxonomy" id="4874"/>
    <lineage>
        <taxon>Eukaryota</taxon>
        <taxon>Fungi</taxon>
        <taxon>Fungi incertae sedis</taxon>
        <taxon>Mucoromycota</taxon>
        <taxon>Glomeromycotina</taxon>
        <taxon>Glomeromycetes</taxon>
        <taxon>Diversisporales</taxon>
        <taxon>Gigasporaceae</taxon>
        <taxon>Gigaspora</taxon>
    </lineage>
</organism>
<protein>
    <submittedName>
        <fullName evidence="1">27737_t:CDS:1</fullName>
    </submittedName>
</protein>
<accession>A0ABN7VDA6</accession>
<dbReference type="Proteomes" id="UP000789901">
    <property type="component" value="Unassembled WGS sequence"/>
</dbReference>
<gene>
    <name evidence="1" type="ORF">GMARGA_LOCUS17068</name>
</gene>
<comment type="caution">
    <text evidence="1">The sequence shown here is derived from an EMBL/GenBank/DDBJ whole genome shotgun (WGS) entry which is preliminary data.</text>
</comment>
<feature type="non-terminal residue" evidence="1">
    <location>
        <position position="1"/>
    </location>
</feature>
<name>A0ABN7VDA6_GIGMA</name>